<dbReference type="SUPFAM" id="SSF55298">
    <property type="entry name" value="YjgF-like"/>
    <property type="match status" value="1"/>
</dbReference>
<dbReference type="PIRSF" id="PIRSF005965">
    <property type="entry name" value="Chor_mut_AroH"/>
    <property type="match status" value="1"/>
</dbReference>
<dbReference type="GO" id="GO:0046417">
    <property type="term" value="P:chorismate metabolic process"/>
    <property type="evidence" value="ECO:0007669"/>
    <property type="project" value="TreeGrafter"/>
</dbReference>
<dbReference type="EMBL" id="CAEZSW010000027">
    <property type="protein sequence ID" value="CAB4550429.1"/>
    <property type="molecule type" value="Genomic_DNA"/>
</dbReference>
<reference evidence="1" key="1">
    <citation type="submission" date="2020-05" db="EMBL/GenBank/DDBJ databases">
        <authorList>
            <person name="Chiriac C."/>
            <person name="Salcher M."/>
            <person name="Ghai R."/>
            <person name="Kavagutti S V."/>
        </authorList>
    </citation>
    <scope>NUCLEOTIDE SEQUENCE</scope>
</reference>
<name>A0A6J6CJF6_9ZZZZ</name>
<dbReference type="Gene3D" id="3.30.1330.40">
    <property type="entry name" value="RutC-like"/>
    <property type="match status" value="1"/>
</dbReference>
<gene>
    <name evidence="1" type="ORF">UFOPK1508_00379</name>
</gene>
<proteinExistence type="predicted"/>
<dbReference type="GO" id="GO:0004106">
    <property type="term" value="F:chorismate mutase activity"/>
    <property type="evidence" value="ECO:0007669"/>
    <property type="project" value="TreeGrafter"/>
</dbReference>
<dbReference type="PANTHER" id="PTHR21164">
    <property type="entry name" value="CHORISMATE MUTASE"/>
    <property type="match status" value="1"/>
</dbReference>
<accession>A0A6J6CJF6</accession>
<dbReference type="PROSITE" id="PS51167">
    <property type="entry name" value="CHORISMATE_MUT_1"/>
    <property type="match status" value="1"/>
</dbReference>
<dbReference type="CDD" id="cd02185">
    <property type="entry name" value="AroH"/>
    <property type="match status" value="1"/>
</dbReference>
<evidence type="ECO:0000313" key="1">
    <source>
        <dbReference type="EMBL" id="CAB4550429.1"/>
    </source>
</evidence>
<sequence length="120" mass="12906">MRVRGIRGATQLSVDSAAEMQTAVGELLTKMLAENALSRDDLISVLLTSTPDLKSEFPAVAARGIGLSGVPLLCAQEIDVAQAMPRVVRVLMHANLDLDLQEVKHIYLRGAASLRKDLAQ</sequence>
<dbReference type="AlphaFoldDB" id="A0A6J6CJF6"/>
<dbReference type="InterPro" id="IPR035959">
    <property type="entry name" value="RutC-like_sf"/>
</dbReference>
<dbReference type="Pfam" id="PF07736">
    <property type="entry name" value="CM_1"/>
    <property type="match status" value="1"/>
</dbReference>
<dbReference type="InterPro" id="IPR008243">
    <property type="entry name" value="Chorismate_mutase_AroH"/>
</dbReference>
<dbReference type="PANTHER" id="PTHR21164:SF0">
    <property type="entry name" value="CHORISMATE MUTASE AROH"/>
    <property type="match status" value="1"/>
</dbReference>
<dbReference type="NCBIfam" id="TIGR01796">
    <property type="entry name" value="CM_mono_aroH"/>
    <property type="match status" value="1"/>
</dbReference>
<protein>
    <submittedName>
        <fullName evidence="1">Unannotated protein</fullName>
    </submittedName>
</protein>
<organism evidence="1">
    <name type="scientific">freshwater metagenome</name>
    <dbReference type="NCBI Taxonomy" id="449393"/>
    <lineage>
        <taxon>unclassified sequences</taxon>
        <taxon>metagenomes</taxon>
        <taxon>ecological metagenomes</taxon>
    </lineage>
</organism>